<dbReference type="eggNOG" id="ENOG502QV0C">
    <property type="taxonomic scope" value="Eukaryota"/>
</dbReference>
<keyword evidence="3" id="KW-1185">Reference proteome</keyword>
<proteinExistence type="predicted"/>
<sequence length="611" mass="68678">REYPNRVHWFSKNLFHGTKANGEKFDRKWILYSPTAGNVYCFCCKLLSHSSSKFATDGFSDWRNTKLIKMHESCDEHQAATFAWLKRSTAEGCIDSELQRQCETERKYWFVEVVKFLSERGLAFRGDDELIGSPRNGNFLGTLELLAKFDPFLADHISRFGNRGQRVPSYLSSTVCDELIDVMGAEVLSAVCKEVHIAKYFSISVDSTPDTSRTDQLTLVSGKPVERFLKLIPIRSHSDILKDLCIDIENCRGQSYNNAANISGQYMGLQARIKEMNPLAVYVPCAAHSVNLVGTATSVNCCLAAANLFGTVQQIYTFAAESAKRWNTLTEGLSANENGWVLTLKTLSSTRWHCHADSIKALSLNYGNFFCALKSLAVDEHEPADTRLTARTLAAAILQQFHKCSVLLQSTEVDLTAATAMFLSLEDFVTQLRDQFDDIENIAKNKMPTVSQMYTTENAQVRRPQRHADDSLTPHVVLTGADRFRTYKQISIDFAFLQAIAENDSAKLQTDAAHLINKYSKDFDADSVDEFVHFLDFISHAERQMPKYMKQNHLVGSTFPNVAVALCILLTLPVTVCEGEHWFSKMSLIKNSPRSTMIQDRLNALAILSIE</sequence>
<dbReference type="InParanoid" id="H3AMG0"/>
<evidence type="ECO:0000259" key="1">
    <source>
        <dbReference type="Pfam" id="PF05699"/>
    </source>
</evidence>
<dbReference type="PANTHER" id="PTHR45749:SF23">
    <property type="entry name" value="ZINC FINGER MYM-TYPE PROTEIN 1-LIKE"/>
    <property type="match status" value="1"/>
</dbReference>
<dbReference type="PANTHER" id="PTHR45749">
    <property type="match status" value="1"/>
</dbReference>
<dbReference type="Ensembl" id="ENSLACT00000010911.1">
    <property type="protein sequence ID" value="ENSLACP00000010831.1"/>
    <property type="gene ID" value="ENSLACG00000009533.1"/>
</dbReference>
<dbReference type="Pfam" id="PF05699">
    <property type="entry name" value="Dimer_Tnp_hAT"/>
    <property type="match status" value="1"/>
</dbReference>
<evidence type="ECO:0000313" key="2">
    <source>
        <dbReference type="Ensembl" id="ENSLACP00000010831.1"/>
    </source>
</evidence>
<organism evidence="2 3">
    <name type="scientific">Latimeria chalumnae</name>
    <name type="common">Coelacanth</name>
    <dbReference type="NCBI Taxonomy" id="7897"/>
    <lineage>
        <taxon>Eukaryota</taxon>
        <taxon>Metazoa</taxon>
        <taxon>Chordata</taxon>
        <taxon>Craniata</taxon>
        <taxon>Vertebrata</taxon>
        <taxon>Euteleostomi</taxon>
        <taxon>Coelacanthiformes</taxon>
        <taxon>Coelacanthidae</taxon>
        <taxon>Latimeria</taxon>
    </lineage>
</organism>
<dbReference type="GO" id="GO:0046983">
    <property type="term" value="F:protein dimerization activity"/>
    <property type="evidence" value="ECO:0007669"/>
    <property type="project" value="InterPro"/>
</dbReference>
<dbReference type="STRING" id="7897.ENSLACP00000010831"/>
<dbReference type="AlphaFoldDB" id="H3AMG0"/>
<dbReference type="InterPro" id="IPR008906">
    <property type="entry name" value="HATC_C_dom"/>
</dbReference>
<reference evidence="2" key="2">
    <citation type="submission" date="2025-08" db="UniProtKB">
        <authorList>
            <consortium name="Ensembl"/>
        </authorList>
    </citation>
    <scope>IDENTIFICATION</scope>
</reference>
<dbReference type="Proteomes" id="UP000008672">
    <property type="component" value="Unassembled WGS sequence"/>
</dbReference>
<dbReference type="OMA" id="CIDIENC"/>
<dbReference type="GeneTree" id="ENSGT00940000154356"/>
<protein>
    <recommendedName>
        <fullName evidence="1">HAT C-terminal dimerisation domain-containing protein</fullName>
    </recommendedName>
</protein>
<dbReference type="EMBL" id="AFYH01184648">
    <property type="status" value="NOT_ANNOTATED_CDS"/>
    <property type="molecule type" value="Genomic_DNA"/>
</dbReference>
<dbReference type="InterPro" id="IPR012337">
    <property type="entry name" value="RNaseH-like_sf"/>
</dbReference>
<feature type="domain" description="HAT C-terminal dimerisation" evidence="1">
    <location>
        <begin position="555"/>
        <end position="611"/>
    </location>
</feature>
<name>H3AMG0_LATCH</name>
<dbReference type="SUPFAM" id="SSF53098">
    <property type="entry name" value="Ribonuclease H-like"/>
    <property type="match status" value="1"/>
</dbReference>
<dbReference type="HOGENOM" id="CLU_006175_4_3_1"/>
<reference evidence="3" key="1">
    <citation type="submission" date="2011-08" db="EMBL/GenBank/DDBJ databases">
        <title>The draft genome of Latimeria chalumnae.</title>
        <authorList>
            <person name="Di Palma F."/>
            <person name="Alfoldi J."/>
            <person name="Johnson J."/>
            <person name="Berlin A."/>
            <person name="Gnerre S."/>
            <person name="Jaffe D."/>
            <person name="MacCallum I."/>
            <person name="Young S."/>
            <person name="Walker B.J."/>
            <person name="Lander E."/>
            <person name="Lindblad-Toh K."/>
        </authorList>
    </citation>
    <scope>NUCLEOTIDE SEQUENCE [LARGE SCALE GENOMIC DNA]</scope>
    <source>
        <strain evidence="3">Wild caught</strain>
    </source>
</reference>
<reference evidence="2" key="3">
    <citation type="submission" date="2025-09" db="UniProtKB">
        <authorList>
            <consortium name="Ensembl"/>
        </authorList>
    </citation>
    <scope>IDENTIFICATION</scope>
</reference>
<evidence type="ECO:0000313" key="3">
    <source>
        <dbReference type="Proteomes" id="UP000008672"/>
    </source>
</evidence>
<accession>H3AMG0</accession>